<feature type="region of interest" description="Disordered" evidence="1">
    <location>
        <begin position="162"/>
        <end position="186"/>
    </location>
</feature>
<dbReference type="SUPFAM" id="SSF46565">
    <property type="entry name" value="Chaperone J-domain"/>
    <property type="match status" value="1"/>
</dbReference>
<evidence type="ECO:0000313" key="4">
    <source>
        <dbReference type="Proteomes" id="UP001255856"/>
    </source>
</evidence>
<reference evidence="3" key="1">
    <citation type="submission" date="2021-01" db="EMBL/GenBank/DDBJ databases">
        <authorList>
            <person name="Eckstrom K.M.E."/>
        </authorList>
    </citation>
    <scope>NUCLEOTIDE SEQUENCE</scope>
    <source>
        <strain evidence="3">UVCC 0001</strain>
    </source>
</reference>
<dbReference type="PROSITE" id="PS50076">
    <property type="entry name" value="DNAJ_2"/>
    <property type="match status" value="1"/>
</dbReference>
<name>A0AAD9MK11_PROWI</name>
<gene>
    <name evidence="3" type="ORF">QBZ16_004989</name>
</gene>
<dbReference type="Proteomes" id="UP001255856">
    <property type="component" value="Unassembled WGS sequence"/>
</dbReference>
<protein>
    <recommendedName>
        <fullName evidence="2">J domain-containing protein</fullName>
    </recommendedName>
</protein>
<keyword evidence="4" id="KW-1185">Reference proteome</keyword>
<dbReference type="AlphaFoldDB" id="A0AAD9MK11"/>
<organism evidence="3 4">
    <name type="scientific">Prototheca wickerhamii</name>
    <dbReference type="NCBI Taxonomy" id="3111"/>
    <lineage>
        <taxon>Eukaryota</taxon>
        <taxon>Viridiplantae</taxon>
        <taxon>Chlorophyta</taxon>
        <taxon>core chlorophytes</taxon>
        <taxon>Trebouxiophyceae</taxon>
        <taxon>Chlorellales</taxon>
        <taxon>Chlorellaceae</taxon>
        <taxon>Prototheca</taxon>
    </lineage>
</organism>
<dbReference type="InterPro" id="IPR001623">
    <property type="entry name" value="DnaJ_domain"/>
</dbReference>
<evidence type="ECO:0000259" key="2">
    <source>
        <dbReference type="PROSITE" id="PS50076"/>
    </source>
</evidence>
<dbReference type="SMART" id="SM00271">
    <property type="entry name" value="DnaJ"/>
    <property type="match status" value="1"/>
</dbReference>
<evidence type="ECO:0000256" key="1">
    <source>
        <dbReference type="SAM" id="MobiDB-lite"/>
    </source>
</evidence>
<sequence>MTIFRAMDGKDSVGIDEARALLGVPAGQGLTPSDLRRLFLRRAVRVHPDKDPSPDAGDRFARLKDAHDLLLRHCVTQEHLAAEQSRSAALLEVLLQAFTASISEPELESRLRSLGVHRPPADFGVAPDVRFDSRVPQCGAPEDLDAVANLRTVFQEAGVPWEAAPRVPGLEEDEELTSSDEEGAAR</sequence>
<dbReference type="InterPro" id="IPR036869">
    <property type="entry name" value="J_dom_sf"/>
</dbReference>
<feature type="compositionally biased region" description="Acidic residues" evidence="1">
    <location>
        <begin position="170"/>
        <end position="186"/>
    </location>
</feature>
<dbReference type="Gene3D" id="1.10.287.110">
    <property type="entry name" value="DnaJ domain"/>
    <property type="match status" value="1"/>
</dbReference>
<comment type="caution">
    <text evidence="3">The sequence shown here is derived from an EMBL/GenBank/DDBJ whole genome shotgun (WGS) entry which is preliminary data.</text>
</comment>
<evidence type="ECO:0000313" key="3">
    <source>
        <dbReference type="EMBL" id="KAK2077355.1"/>
    </source>
</evidence>
<dbReference type="EMBL" id="JASFZW010000007">
    <property type="protein sequence ID" value="KAK2077355.1"/>
    <property type="molecule type" value="Genomic_DNA"/>
</dbReference>
<dbReference type="CDD" id="cd06257">
    <property type="entry name" value="DnaJ"/>
    <property type="match status" value="1"/>
</dbReference>
<proteinExistence type="predicted"/>
<feature type="domain" description="J" evidence="2">
    <location>
        <begin position="17"/>
        <end position="75"/>
    </location>
</feature>
<accession>A0AAD9MK11</accession>